<dbReference type="Gene3D" id="1.10.287.130">
    <property type="match status" value="1"/>
</dbReference>
<keyword evidence="8" id="KW-1133">Transmembrane helix</keyword>
<evidence type="ECO:0000256" key="2">
    <source>
        <dbReference type="ARBA" id="ARBA00012438"/>
    </source>
</evidence>
<dbReference type="SMART" id="SM00388">
    <property type="entry name" value="HisKA"/>
    <property type="match status" value="1"/>
</dbReference>
<accession>A0ABD5PG22</accession>
<dbReference type="PANTHER" id="PTHR43711">
    <property type="entry name" value="TWO-COMPONENT HISTIDINE KINASE"/>
    <property type="match status" value="1"/>
</dbReference>
<dbReference type="InterPro" id="IPR031621">
    <property type="entry name" value="HisKA_7TM"/>
</dbReference>
<protein>
    <recommendedName>
        <fullName evidence="2">histidine kinase</fullName>
        <ecNumber evidence="2">2.7.13.3</ecNumber>
    </recommendedName>
</protein>
<comment type="catalytic activity">
    <reaction evidence="1">
        <text>ATP + protein L-histidine = ADP + protein N-phospho-L-histidine.</text>
        <dbReference type="EC" id="2.7.13.3"/>
    </reaction>
</comment>
<dbReference type="CDD" id="cd00082">
    <property type="entry name" value="HisKA"/>
    <property type="match status" value="1"/>
</dbReference>
<comment type="caution">
    <text evidence="10">The sequence shown here is derived from an EMBL/GenBank/DDBJ whole genome shotgun (WGS) entry which is preliminary data.</text>
</comment>
<dbReference type="Pfam" id="PF16927">
    <property type="entry name" value="HisKA_7TM"/>
    <property type="match status" value="1"/>
</dbReference>
<dbReference type="InterPro" id="IPR003594">
    <property type="entry name" value="HATPase_dom"/>
</dbReference>
<evidence type="ECO:0000259" key="9">
    <source>
        <dbReference type="PROSITE" id="PS50109"/>
    </source>
</evidence>
<dbReference type="Gene3D" id="3.30.565.10">
    <property type="entry name" value="Histidine kinase-like ATPase, C-terminal domain"/>
    <property type="match status" value="1"/>
</dbReference>
<dbReference type="CDD" id="cd00075">
    <property type="entry name" value="HATPase"/>
    <property type="match status" value="1"/>
</dbReference>
<dbReference type="GO" id="GO:0004673">
    <property type="term" value="F:protein histidine kinase activity"/>
    <property type="evidence" value="ECO:0007669"/>
    <property type="project" value="UniProtKB-EC"/>
</dbReference>
<evidence type="ECO:0000256" key="8">
    <source>
        <dbReference type="SAM" id="Phobius"/>
    </source>
</evidence>
<dbReference type="InterPro" id="IPR003661">
    <property type="entry name" value="HisK_dim/P_dom"/>
</dbReference>
<dbReference type="InterPro" id="IPR036890">
    <property type="entry name" value="HATPase_C_sf"/>
</dbReference>
<evidence type="ECO:0000313" key="10">
    <source>
        <dbReference type="EMBL" id="MFC4359637.1"/>
    </source>
</evidence>
<sequence>MTARLALAAALFASVVTSLAVATIALRNRSRAGATPLAAAQAAAAWWALGRLSSLYAPAVADQLFWVKLLYVGTVAAPVAWVTFALAYTNRGYLVGRRSVALLSVVPAVSLALLWTTPVHDLFYRSADVVLVLGSVPTLRTVRGPGYWVMLGYSFLLMGVGTALLLERALRTTSIYRRQAAALVAIALVPWASSLLYIARLVPVLLTPMMLAVSGVIALWAISRYGLLDIVPVARATVLDVMEDGVVVLDGADRVVDCNPAAAPALAGPRSAVLSRHAADALADPRLAAAVVDGGPQTVELSADAGAGTRQFEARVSTVDAHRRADDEAPGRLVLLRDVTESRRYRRELEAKNRRLDRFASVVSHDLRNPLNVAHGYATLLAGDAGRATGASDAGGADRSDAGGTDATSTEADHARTVVDALDRMDAIIDDVLELSRSDDSLDSRPGVPIEVVAKRAWSAVDTGRATLRCDPVGEVTADASQLQRAFENLFRNSVEHGTTSGRTASGDAAEHGSADGECGVDDAATDTGDTTDTDAGDTDAATDTTGIDAVAGADSAGDADPSVTVRVGPLPEGDGFAVGDDGPGIPEADRGSVFEPGHTTRSGNTGFGLAVVKRVFDAHGWQVAVTDGPTGGARFEVVGVDVADGTRSDAGATTPHPSAGP</sequence>
<dbReference type="Pfam" id="PF02518">
    <property type="entry name" value="HATPase_c"/>
    <property type="match status" value="1"/>
</dbReference>
<keyword evidence="8" id="KW-0472">Membrane</keyword>
<evidence type="ECO:0000256" key="5">
    <source>
        <dbReference type="ARBA" id="ARBA00022777"/>
    </source>
</evidence>
<dbReference type="SUPFAM" id="SSF55785">
    <property type="entry name" value="PYP-like sensor domain (PAS domain)"/>
    <property type="match status" value="1"/>
</dbReference>
<keyword evidence="8" id="KW-0812">Transmembrane</keyword>
<feature type="compositionally biased region" description="Acidic residues" evidence="7">
    <location>
        <begin position="519"/>
        <end position="538"/>
    </location>
</feature>
<feature type="transmembrane region" description="Helical" evidence="8">
    <location>
        <begin position="147"/>
        <end position="166"/>
    </location>
</feature>
<dbReference type="EMBL" id="JBHSDS010000008">
    <property type="protein sequence ID" value="MFC4359637.1"/>
    <property type="molecule type" value="Genomic_DNA"/>
</dbReference>
<feature type="transmembrane region" description="Helical" evidence="8">
    <location>
        <begin position="100"/>
        <end position="117"/>
    </location>
</feature>
<dbReference type="SUPFAM" id="SSF55874">
    <property type="entry name" value="ATPase domain of HSP90 chaperone/DNA topoisomerase II/histidine kinase"/>
    <property type="match status" value="2"/>
</dbReference>
<keyword evidence="4" id="KW-0808">Transferase</keyword>
<keyword evidence="3" id="KW-0597">Phosphoprotein</keyword>
<gene>
    <name evidence="10" type="ORF">ACFO0N_16965</name>
</gene>
<dbReference type="PANTHER" id="PTHR43711:SF1">
    <property type="entry name" value="HISTIDINE KINASE 1"/>
    <property type="match status" value="1"/>
</dbReference>
<evidence type="ECO:0000256" key="6">
    <source>
        <dbReference type="ARBA" id="ARBA00023012"/>
    </source>
</evidence>
<evidence type="ECO:0000256" key="7">
    <source>
        <dbReference type="SAM" id="MobiDB-lite"/>
    </source>
</evidence>
<feature type="domain" description="Histidine kinase" evidence="9">
    <location>
        <begin position="362"/>
        <end position="638"/>
    </location>
</feature>
<dbReference type="InterPro" id="IPR035965">
    <property type="entry name" value="PAS-like_dom_sf"/>
</dbReference>
<evidence type="ECO:0000256" key="1">
    <source>
        <dbReference type="ARBA" id="ARBA00000085"/>
    </source>
</evidence>
<evidence type="ECO:0000256" key="4">
    <source>
        <dbReference type="ARBA" id="ARBA00022679"/>
    </source>
</evidence>
<feature type="transmembrane region" description="Helical" evidence="8">
    <location>
        <begin position="66"/>
        <end position="88"/>
    </location>
</feature>
<dbReference type="RefSeq" id="WP_267621559.1">
    <property type="nucleotide sequence ID" value="NZ_JAODIW010000006.1"/>
</dbReference>
<dbReference type="PROSITE" id="PS50109">
    <property type="entry name" value="HIS_KIN"/>
    <property type="match status" value="1"/>
</dbReference>
<evidence type="ECO:0000313" key="11">
    <source>
        <dbReference type="Proteomes" id="UP001595921"/>
    </source>
</evidence>
<dbReference type="InterPro" id="IPR005467">
    <property type="entry name" value="His_kinase_dom"/>
</dbReference>
<dbReference type="SMART" id="SM00387">
    <property type="entry name" value="HATPase_c"/>
    <property type="match status" value="1"/>
</dbReference>
<name>A0ABD5PG22_9EURY</name>
<keyword evidence="5 10" id="KW-0418">Kinase</keyword>
<dbReference type="Gene3D" id="3.30.450.20">
    <property type="entry name" value="PAS domain"/>
    <property type="match status" value="1"/>
</dbReference>
<keyword evidence="6" id="KW-0902">Two-component regulatory system</keyword>
<dbReference type="Proteomes" id="UP001595921">
    <property type="component" value="Unassembled WGS sequence"/>
</dbReference>
<evidence type="ECO:0000256" key="3">
    <source>
        <dbReference type="ARBA" id="ARBA00022553"/>
    </source>
</evidence>
<dbReference type="AlphaFoldDB" id="A0ABD5PG22"/>
<proteinExistence type="predicted"/>
<organism evidence="10 11">
    <name type="scientific">Halobium salinum</name>
    <dbReference type="NCBI Taxonomy" id="1364940"/>
    <lineage>
        <taxon>Archaea</taxon>
        <taxon>Methanobacteriati</taxon>
        <taxon>Methanobacteriota</taxon>
        <taxon>Stenosarchaea group</taxon>
        <taxon>Halobacteria</taxon>
        <taxon>Halobacteriales</taxon>
        <taxon>Haloferacaceae</taxon>
        <taxon>Halobium</taxon>
    </lineage>
</organism>
<feature type="region of interest" description="Disordered" evidence="7">
    <location>
        <begin position="498"/>
        <end position="545"/>
    </location>
</feature>
<feature type="transmembrane region" description="Helical" evidence="8">
    <location>
        <begin position="178"/>
        <end position="199"/>
    </location>
</feature>
<dbReference type="InterPro" id="IPR004358">
    <property type="entry name" value="Sig_transdc_His_kin-like_C"/>
</dbReference>
<dbReference type="EC" id="2.7.13.3" evidence="2"/>
<dbReference type="InterPro" id="IPR050736">
    <property type="entry name" value="Sensor_HK_Regulatory"/>
</dbReference>
<dbReference type="PRINTS" id="PR00344">
    <property type="entry name" value="BCTRLSENSOR"/>
</dbReference>
<dbReference type="GO" id="GO:0000160">
    <property type="term" value="P:phosphorelay signal transduction system"/>
    <property type="evidence" value="ECO:0007669"/>
    <property type="project" value="UniProtKB-KW"/>
</dbReference>
<feature type="region of interest" description="Disordered" evidence="7">
    <location>
        <begin position="388"/>
        <end position="412"/>
    </location>
</feature>
<dbReference type="Pfam" id="PF00512">
    <property type="entry name" value="HisKA"/>
    <property type="match status" value="1"/>
</dbReference>
<reference evidence="10 11" key="1">
    <citation type="journal article" date="2019" name="Int. J. Syst. Evol. Microbiol.">
        <title>The Global Catalogue of Microorganisms (GCM) 10K type strain sequencing project: providing services to taxonomists for standard genome sequencing and annotation.</title>
        <authorList>
            <consortium name="The Broad Institute Genomics Platform"/>
            <consortium name="The Broad Institute Genome Sequencing Center for Infectious Disease"/>
            <person name="Wu L."/>
            <person name="Ma J."/>
        </authorList>
    </citation>
    <scope>NUCLEOTIDE SEQUENCE [LARGE SCALE GENOMIC DNA]</scope>
    <source>
        <strain evidence="10 11">CGMCC 1.12553</strain>
    </source>
</reference>
<keyword evidence="11" id="KW-1185">Reference proteome</keyword>
<dbReference type="InterPro" id="IPR036097">
    <property type="entry name" value="HisK_dim/P_sf"/>
</dbReference>
<dbReference type="SUPFAM" id="SSF47384">
    <property type="entry name" value="Homodimeric domain of signal transducing histidine kinase"/>
    <property type="match status" value="1"/>
</dbReference>